<organism evidence="2 3">
    <name type="scientific">Chitinimonas taiwanensis DSM 18899</name>
    <dbReference type="NCBI Taxonomy" id="1121279"/>
    <lineage>
        <taxon>Bacteria</taxon>
        <taxon>Pseudomonadati</taxon>
        <taxon>Pseudomonadota</taxon>
        <taxon>Betaproteobacteria</taxon>
        <taxon>Neisseriales</taxon>
        <taxon>Chitinibacteraceae</taxon>
        <taxon>Chitinimonas</taxon>
    </lineage>
</organism>
<dbReference type="InterPro" id="IPR050187">
    <property type="entry name" value="Lipid_Phosphate_FormReg"/>
</dbReference>
<dbReference type="PANTHER" id="PTHR12358">
    <property type="entry name" value="SPHINGOSINE KINASE"/>
    <property type="match status" value="1"/>
</dbReference>
<dbReference type="PANTHER" id="PTHR12358:SF54">
    <property type="entry name" value="SPHINGOSINE KINASE RELATED PROTEIN"/>
    <property type="match status" value="1"/>
</dbReference>
<evidence type="ECO:0000259" key="1">
    <source>
        <dbReference type="PROSITE" id="PS50146"/>
    </source>
</evidence>
<keyword evidence="2" id="KW-0808">Transferase</keyword>
<sequence>MTTGRLLIVMNAGAGHSQAEASRAAIRAVLDAHGRAYQFFLADSGSALPQQAALAVQQALAEGGAVIAAGGDGTLNTVAQAVLPHSLPFGVLPLGTFNYFARAHGMPEDIKAATEALLSARIQPVQVGLLNERIFLVNASLGLYPTLLEDREAYKAQYGRSRLVALWAGLVTLWRARGRLRIVLEHDGQRSKLRTSMLFVGNNALQLAQLGLPSAQQVEQGALAALALRRTGLFTVLLLLLRGAIGQLHTADKVLHFTFQRISVRPRLPYGRRRIKVATDGEVGWMSSPLVFAVAPQPLLLLCPATMETPA</sequence>
<dbReference type="OrthoDB" id="142078at2"/>
<dbReference type="RefSeq" id="WP_084658408.1">
    <property type="nucleotide sequence ID" value="NZ_FPKR01000007.1"/>
</dbReference>
<dbReference type="STRING" id="1121279.SAMN02745887_02030"/>
<reference evidence="2 3" key="1">
    <citation type="submission" date="2016-11" db="EMBL/GenBank/DDBJ databases">
        <authorList>
            <person name="Jaros S."/>
            <person name="Januszkiewicz K."/>
            <person name="Wedrychowicz H."/>
        </authorList>
    </citation>
    <scope>NUCLEOTIDE SEQUENCE [LARGE SCALE GENOMIC DNA]</scope>
    <source>
        <strain evidence="2 3">DSM 18899</strain>
    </source>
</reference>
<dbReference type="InterPro" id="IPR016064">
    <property type="entry name" value="NAD/diacylglycerol_kinase_sf"/>
</dbReference>
<proteinExistence type="predicted"/>
<dbReference type="InterPro" id="IPR017438">
    <property type="entry name" value="ATP-NAD_kinase_N"/>
</dbReference>
<name>A0A1K2HIM9_9NEIS</name>
<dbReference type="Gene3D" id="2.60.200.40">
    <property type="match status" value="1"/>
</dbReference>
<evidence type="ECO:0000313" key="3">
    <source>
        <dbReference type="Proteomes" id="UP000186513"/>
    </source>
</evidence>
<evidence type="ECO:0000313" key="2">
    <source>
        <dbReference type="EMBL" id="SFZ76615.1"/>
    </source>
</evidence>
<feature type="domain" description="DAGKc" evidence="1">
    <location>
        <begin position="1"/>
        <end position="134"/>
    </location>
</feature>
<gene>
    <name evidence="2" type="ORF">SAMN02745887_02030</name>
</gene>
<dbReference type="GO" id="GO:0016301">
    <property type="term" value="F:kinase activity"/>
    <property type="evidence" value="ECO:0007669"/>
    <property type="project" value="UniProtKB-KW"/>
</dbReference>
<keyword evidence="3" id="KW-1185">Reference proteome</keyword>
<accession>A0A1K2HIM9</accession>
<dbReference type="SMART" id="SM00046">
    <property type="entry name" value="DAGKc"/>
    <property type="match status" value="1"/>
</dbReference>
<dbReference type="Pfam" id="PF00781">
    <property type="entry name" value="DAGK_cat"/>
    <property type="match status" value="1"/>
</dbReference>
<dbReference type="SUPFAM" id="SSF111331">
    <property type="entry name" value="NAD kinase/diacylglycerol kinase-like"/>
    <property type="match status" value="1"/>
</dbReference>
<dbReference type="PROSITE" id="PS50146">
    <property type="entry name" value="DAGK"/>
    <property type="match status" value="1"/>
</dbReference>
<dbReference type="EMBL" id="FPKR01000007">
    <property type="protein sequence ID" value="SFZ76615.1"/>
    <property type="molecule type" value="Genomic_DNA"/>
</dbReference>
<dbReference type="AlphaFoldDB" id="A0A1K2HIM9"/>
<dbReference type="Proteomes" id="UP000186513">
    <property type="component" value="Unassembled WGS sequence"/>
</dbReference>
<protein>
    <submittedName>
        <fullName evidence="2">Diacylglycerol kinase family enzyme</fullName>
    </submittedName>
</protein>
<dbReference type="InterPro" id="IPR001206">
    <property type="entry name" value="Diacylglycerol_kinase_cat_dom"/>
</dbReference>
<dbReference type="Gene3D" id="3.40.50.10330">
    <property type="entry name" value="Probable inorganic polyphosphate/atp-NAD kinase, domain 1"/>
    <property type="match status" value="1"/>
</dbReference>
<keyword evidence="2" id="KW-0418">Kinase</keyword>